<gene>
    <name evidence="1" type="ORF">IWQ57_005190</name>
</gene>
<accession>A0ACC1JNX4</accession>
<sequence>ALGSSPAIGGGGGDWASDASLSPSLGPFGIAGAQRLSRASTVTHPASRSLAQSTISGARAGVLRRTHRQHSHARTPSSVRAEAATEDDGSRPLPQQPLRQSLSTHRRVPRRYRPWLVGSVNRNAPLHVFLADTESWLIQQILERVNPLVERVVQRYLDIEGSLILVEDDATAGTAGRRAPRLALQSAAKMRKSFIRTLDECLDAWMRQWIPEAFLHAALAQPLHGTRAHVDAAAAGSPMALSGVATIADPVVSLLLARFAADFELTLTQSIYQLCEHSIATVPDDGAARRGAGSHSGSRSGSVPGSANVSMSNLPGDPAAADRLHSLTASAHRADSLASTSRRGTLAGMRAAGAVLGRRQASHAAKWRAVAEALVRSFVMTVGQDISADYLRVDPHYNALGGDGGSAGAEDEQEGPPVESVSDVWLSICRWMKQVEDDTNALFHDPVFSATLKALDVNQLTRGARAERRGQLPLPPSQPGAASRPLAHAHILSNIDRLFAERVDVFPQTVSPLHAGQILIHLAMQIIKTALEALRLRPPVLRTRAAFHQVVVDAAFVRSWMLRYAGVAPALGPRAPHQPDPPATAAAAAEDDSPATADDPPVVSERNVRAIRNLVDDW</sequence>
<organism evidence="1 2">
    <name type="scientific">Coemansia nantahalensis</name>
    <dbReference type="NCBI Taxonomy" id="2789366"/>
    <lineage>
        <taxon>Eukaryota</taxon>
        <taxon>Fungi</taxon>
        <taxon>Fungi incertae sedis</taxon>
        <taxon>Zoopagomycota</taxon>
        <taxon>Kickxellomycotina</taxon>
        <taxon>Kickxellomycetes</taxon>
        <taxon>Kickxellales</taxon>
        <taxon>Kickxellaceae</taxon>
        <taxon>Coemansia</taxon>
    </lineage>
</organism>
<comment type="caution">
    <text evidence="1">The sequence shown here is derived from an EMBL/GenBank/DDBJ whole genome shotgun (WGS) entry which is preliminary data.</text>
</comment>
<evidence type="ECO:0000313" key="2">
    <source>
        <dbReference type="Proteomes" id="UP001140234"/>
    </source>
</evidence>
<dbReference type="EMBL" id="JANBUJ010002372">
    <property type="protein sequence ID" value="KAJ2764372.1"/>
    <property type="molecule type" value="Genomic_DNA"/>
</dbReference>
<feature type="non-terminal residue" evidence="1">
    <location>
        <position position="1"/>
    </location>
</feature>
<feature type="non-terminal residue" evidence="1">
    <location>
        <position position="618"/>
    </location>
</feature>
<evidence type="ECO:0000313" key="1">
    <source>
        <dbReference type="EMBL" id="KAJ2764372.1"/>
    </source>
</evidence>
<proteinExistence type="predicted"/>
<name>A0ACC1JNX4_9FUNG</name>
<dbReference type="Proteomes" id="UP001140234">
    <property type="component" value="Unassembled WGS sequence"/>
</dbReference>
<reference evidence="1" key="1">
    <citation type="submission" date="2022-07" db="EMBL/GenBank/DDBJ databases">
        <title>Phylogenomic reconstructions and comparative analyses of Kickxellomycotina fungi.</title>
        <authorList>
            <person name="Reynolds N.K."/>
            <person name="Stajich J.E."/>
            <person name="Barry K."/>
            <person name="Grigoriev I.V."/>
            <person name="Crous P."/>
            <person name="Smith M.E."/>
        </authorList>
    </citation>
    <scope>NUCLEOTIDE SEQUENCE</scope>
    <source>
        <strain evidence="1">CBS 109366</strain>
    </source>
</reference>
<protein>
    <submittedName>
        <fullName evidence="1">Uncharacterized protein</fullName>
    </submittedName>
</protein>
<keyword evidence="2" id="KW-1185">Reference proteome</keyword>